<comment type="caution">
    <text evidence="1">The sequence shown here is derived from an EMBL/GenBank/DDBJ whole genome shotgun (WGS) entry which is preliminary data.</text>
</comment>
<proteinExistence type="predicted"/>
<reference evidence="1" key="1">
    <citation type="submission" date="2020-05" db="EMBL/GenBank/DDBJ databases">
        <title>Large-scale comparative analyses of tick genomes elucidate their genetic diversity and vector capacities.</title>
        <authorList>
            <person name="Jia N."/>
            <person name="Wang J."/>
            <person name="Shi W."/>
            <person name="Du L."/>
            <person name="Sun Y."/>
            <person name="Zhan W."/>
            <person name="Jiang J."/>
            <person name="Wang Q."/>
            <person name="Zhang B."/>
            <person name="Ji P."/>
            <person name="Sakyi L.B."/>
            <person name="Cui X."/>
            <person name="Yuan T."/>
            <person name="Jiang B."/>
            <person name="Yang W."/>
            <person name="Lam T.T.-Y."/>
            <person name="Chang Q."/>
            <person name="Ding S."/>
            <person name="Wang X."/>
            <person name="Zhu J."/>
            <person name="Ruan X."/>
            <person name="Zhao L."/>
            <person name="Wei J."/>
            <person name="Que T."/>
            <person name="Du C."/>
            <person name="Cheng J."/>
            <person name="Dai P."/>
            <person name="Han X."/>
            <person name="Huang E."/>
            <person name="Gao Y."/>
            <person name="Liu J."/>
            <person name="Shao H."/>
            <person name="Ye R."/>
            <person name="Li L."/>
            <person name="Wei W."/>
            <person name="Wang X."/>
            <person name="Wang C."/>
            <person name="Yang T."/>
            <person name="Huo Q."/>
            <person name="Li W."/>
            <person name="Guo W."/>
            <person name="Chen H."/>
            <person name="Zhou L."/>
            <person name="Ni X."/>
            <person name="Tian J."/>
            <person name="Zhou Y."/>
            <person name="Sheng Y."/>
            <person name="Liu T."/>
            <person name="Pan Y."/>
            <person name="Xia L."/>
            <person name="Li J."/>
            <person name="Zhao F."/>
            <person name="Cao W."/>
        </authorList>
    </citation>
    <scope>NUCLEOTIDE SEQUENCE</scope>
    <source>
        <strain evidence="1">Dsil-2018</strain>
    </source>
</reference>
<evidence type="ECO:0000313" key="2">
    <source>
        <dbReference type="Proteomes" id="UP000821865"/>
    </source>
</evidence>
<keyword evidence="2" id="KW-1185">Reference proteome</keyword>
<dbReference type="Proteomes" id="UP000821865">
    <property type="component" value="Chromosome 10"/>
</dbReference>
<gene>
    <name evidence="1" type="ORF">HPB49_005004</name>
</gene>
<accession>A0ACB8DMZ8</accession>
<dbReference type="EMBL" id="CM023479">
    <property type="protein sequence ID" value="KAH7973761.1"/>
    <property type="molecule type" value="Genomic_DNA"/>
</dbReference>
<evidence type="ECO:0000313" key="1">
    <source>
        <dbReference type="EMBL" id="KAH7973761.1"/>
    </source>
</evidence>
<name>A0ACB8DMZ8_DERSI</name>
<protein>
    <submittedName>
        <fullName evidence="1">Uncharacterized protein</fullName>
    </submittedName>
</protein>
<sequence length="413" mass="44627">MQQVSAEKWKNYVLHVLEEEDSMKKMYHIIDDVVDSMKPVVVDLGEDTTRSDGTISADEDDLEYPDIMARDGTYSGYFTQFTGHGRYSVMAYVYGNNKTSHAFRTPGFPPDDNIIVWEGDGPLPPSGPIIEAPANYTFKDTLLGDKEPTLPFQRVTGGTHFKVIGDLRQSDVPPGRISDFRAVEGHVENDGTPIVRLTWTWPGAHMTQGKAAEVEIRGGPNKGNLEGDFDSNERISNVVKGNLDPLPAGSKHDVTVALPRNWETTTHGDRDFKLKAYLAARVINGDGLKAKLSRIVSAEFNSLNSNDKSLTTGAATTKPGPALEKPHKQTGPATTSAPLTKEQPGVDPAAKTTAEAGHASNDDNSSVIIWILLALVAGVVVISITIMLLLRANSSTIAENEGAATNTVTTTTM</sequence>
<organism evidence="1 2">
    <name type="scientific">Dermacentor silvarum</name>
    <name type="common">Tick</name>
    <dbReference type="NCBI Taxonomy" id="543639"/>
    <lineage>
        <taxon>Eukaryota</taxon>
        <taxon>Metazoa</taxon>
        <taxon>Ecdysozoa</taxon>
        <taxon>Arthropoda</taxon>
        <taxon>Chelicerata</taxon>
        <taxon>Arachnida</taxon>
        <taxon>Acari</taxon>
        <taxon>Parasitiformes</taxon>
        <taxon>Ixodida</taxon>
        <taxon>Ixodoidea</taxon>
        <taxon>Ixodidae</taxon>
        <taxon>Rhipicephalinae</taxon>
        <taxon>Dermacentor</taxon>
    </lineage>
</organism>